<name>A0A7J3ZJB4_9CREN</name>
<dbReference type="GO" id="GO:0016757">
    <property type="term" value="F:glycosyltransferase activity"/>
    <property type="evidence" value="ECO:0007669"/>
    <property type="project" value="UniProtKB-KW"/>
</dbReference>
<accession>A0A7J3ZJB4</accession>
<reference evidence="3" key="1">
    <citation type="journal article" date="2020" name="mSystems">
        <title>Genome- and Community-Level Interaction Insights into Carbon Utilization and Element Cycling Functions of Hydrothermarchaeota in Hydrothermal Sediment.</title>
        <authorList>
            <person name="Zhou Z."/>
            <person name="Liu Y."/>
            <person name="Xu W."/>
            <person name="Pan J."/>
            <person name="Luo Z.H."/>
            <person name="Li M."/>
        </authorList>
    </citation>
    <scope>NUCLEOTIDE SEQUENCE [LARGE SCALE GENOMIC DNA]</scope>
    <source>
        <strain evidence="3">SpSt-1116</strain>
    </source>
</reference>
<evidence type="ECO:0000256" key="2">
    <source>
        <dbReference type="ARBA" id="ARBA00022679"/>
    </source>
</evidence>
<dbReference type="InterPro" id="IPR007184">
    <property type="entry name" value="Mannoside_phosphorylase"/>
</dbReference>
<dbReference type="AlphaFoldDB" id="A0A7J3ZJB4"/>
<organism evidence="3">
    <name type="scientific">Fervidicoccus fontis</name>
    <dbReference type="NCBI Taxonomy" id="683846"/>
    <lineage>
        <taxon>Archaea</taxon>
        <taxon>Thermoproteota</taxon>
        <taxon>Thermoprotei</taxon>
        <taxon>Fervidicoccales</taxon>
        <taxon>Fervidicoccaceae</taxon>
        <taxon>Fervidicoccus</taxon>
    </lineage>
</organism>
<keyword evidence="1" id="KW-0328">Glycosyltransferase</keyword>
<protein>
    <submittedName>
        <fullName evidence="3">Glycosidase</fullName>
    </submittedName>
</protein>
<sequence>MVRFPLAEGAIEATAKRVPEVNDIVVRSGVLSPNRVVLHNYPISNPIAVFNPAASIDGEYLKVYARIILGYYMYVSNIVEMAIPLEDIFQGYVNTNTYSGDLVIYPSTKYDIWGTEDPRVTVIDGEKYMVYTGRSINYFNPVFRKNRTLPIAAVYDKKRRAWIKKYVFIPSEEVFGEVVSDKDALLYKVGDTIYLFHRPHLSDESFHLVVSKVELKKSRDELAEVVVDNAYTVLAVPDFESKIGWGTPPVPLNESGDRVVMFLHGVDRDEVVYRVFAAKLKLRGEEIVVEAVTPRYIMEPRTPYEIIGDRPAVVFPCGAVKIDKERVLVTYGAADFVTAFGIVDINALLAELDRGRIY</sequence>
<dbReference type="InterPro" id="IPR023296">
    <property type="entry name" value="Glyco_hydro_beta-prop_sf"/>
</dbReference>
<dbReference type="GO" id="GO:0016798">
    <property type="term" value="F:hydrolase activity, acting on glycosyl bonds"/>
    <property type="evidence" value="ECO:0007669"/>
    <property type="project" value="UniProtKB-KW"/>
</dbReference>
<gene>
    <name evidence="3" type="ORF">ENM78_01605</name>
</gene>
<dbReference type="PANTHER" id="PTHR34106:SF5">
    <property type="entry name" value="GLYCOSIDASE"/>
    <property type="match status" value="1"/>
</dbReference>
<evidence type="ECO:0000313" key="3">
    <source>
        <dbReference type="EMBL" id="HHQ80148.1"/>
    </source>
</evidence>
<evidence type="ECO:0000256" key="1">
    <source>
        <dbReference type="ARBA" id="ARBA00022676"/>
    </source>
</evidence>
<keyword evidence="2" id="KW-0808">Transferase</keyword>
<keyword evidence="3" id="KW-0326">Glycosidase</keyword>
<dbReference type="EMBL" id="DRZC01000022">
    <property type="protein sequence ID" value="HHQ80148.1"/>
    <property type="molecule type" value="Genomic_DNA"/>
</dbReference>
<proteinExistence type="predicted"/>
<comment type="caution">
    <text evidence="3">The sequence shown here is derived from an EMBL/GenBank/DDBJ whole genome shotgun (WGS) entry which is preliminary data.</text>
</comment>
<dbReference type="PANTHER" id="PTHR34106">
    <property type="entry name" value="GLYCOSIDASE"/>
    <property type="match status" value="1"/>
</dbReference>
<dbReference type="Pfam" id="PF04041">
    <property type="entry name" value="Glyco_hydro_130"/>
    <property type="match status" value="1"/>
</dbReference>
<dbReference type="SUPFAM" id="SSF75005">
    <property type="entry name" value="Arabinanase/levansucrase/invertase"/>
    <property type="match status" value="1"/>
</dbReference>
<keyword evidence="3" id="KW-0378">Hydrolase</keyword>
<dbReference type="Gene3D" id="2.115.10.20">
    <property type="entry name" value="Glycosyl hydrolase domain, family 43"/>
    <property type="match status" value="1"/>
</dbReference>